<organism evidence="5 6">
    <name type="scientific">Tessaracoccus flavus</name>
    <dbReference type="NCBI Taxonomy" id="1610493"/>
    <lineage>
        <taxon>Bacteria</taxon>
        <taxon>Bacillati</taxon>
        <taxon>Actinomycetota</taxon>
        <taxon>Actinomycetes</taxon>
        <taxon>Propionibacteriales</taxon>
        <taxon>Propionibacteriaceae</taxon>
        <taxon>Tessaracoccus</taxon>
    </lineage>
</organism>
<evidence type="ECO:0000256" key="4">
    <source>
        <dbReference type="ARBA" id="ARBA00023002"/>
    </source>
</evidence>
<keyword evidence="4" id="KW-0560">Oxidoreductase</keyword>
<sequence>MRKAIVTGSSRGLGEALARQLREAGWDVLGLSRADGVDLSSVDALSTWLGRGTLEQFLAEATDVVLVNNAGTVGPVAEVGAQSPDAISEAVTLNVTAPLVLTDAVVRHRPAGVPVRVVHISSGAGRHPYPTWSVYCATKAAVDMHALALAEEGIDGVRAASVAPGIVDTDMQASIRETEGFPLRDTFIGYKESGALSSPDDAAAKILRLIESPDFGTSPVTDVRG</sequence>
<dbReference type="SUPFAM" id="SSF51735">
    <property type="entry name" value="NAD(P)-binding Rossmann-fold domains"/>
    <property type="match status" value="1"/>
</dbReference>
<reference evidence="5 6" key="1">
    <citation type="journal article" date="2016" name="Int. J. Syst. Evol. Microbiol.">
        <title>Tessaracoccus flavus sp. nov., isolated from the drainage system of a lindane-producing factory.</title>
        <authorList>
            <person name="Kumari R."/>
            <person name="Singh P."/>
            <person name="Schumann P."/>
            <person name="Lal R."/>
        </authorList>
    </citation>
    <scope>NUCLEOTIDE SEQUENCE [LARGE SCALE GENOMIC DNA]</scope>
    <source>
        <strain evidence="5 6">RP1T</strain>
    </source>
</reference>
<dbReference type="GO" id="GO:0004757">
    <property type="term" value="F:sepiapterin reductase (NADP+) activity"/>
    <property type="evidence" value="ECO:0007669"/>
    <property type="project" value="TreeGrafter"/>
</dbReference>
<dbReference type="PANTHER" id="PTHR44085">
    <property type="entry name" value="SEPIAPTERIN REDUCTASE"/>
    <property type="match status" value="1"/>
</dbReference>
<proteinExistence type="predicted"/>
<dbReference type="GO" id="GO:0005737">
    <property type="term" value="C:cytoplasm"/>
    <property type="evidence" value="ECO:0007669"/>
    <property type="project" value="UniProtKB-SubCell"/>
</dbReference>
<protein>
    <submittedName>
        <fullName evidence="5">Uncharacterized protein</fullName>
    </submittedName>
</protein>
<dbReference type="EMBL" id="CP019605">
    <property type="protein sequence ID" value="AQP45880.1"/>
    <property type="molecule type" value="Genomic_DNA"/>
</dbReference>
<name>A0A1Q2CIK4_9ACTN</name>
<gene>
    <name evidence="5" type="ORF">RPIT_14570</name>
</gene>
<keyword evidence="6" id="KW-1185">Reference proteome</keyword>
<evidence type="ECO:0000313" key="6">
    <source>
        <dbReference type="Proteomes" id="UP000188324"/>
    </source>
</evidence>
<dbReference type="AlphaFoldDB" id="A0A1Q2CIK4"/>
<dbReference type="Pfam" id="PF00106">
    <property type="entry name" value="adh_short"/>
    <property type="match status" value="1"/>
</dbReference>
<comment type="subcellular location">
    <subcellularLocation>
        <location evidence="1">Cytoplasm</location>
    </subcellularLocation>
</comment>
<dbReference type="InterPro" id="IPR051721">
    <property type="entry name" value="Biopterin_syn/organic_redct"/>
</dbReference>
<dbReference type="InterPro" id="IPR002347">
    <property type="entry name" value="SDR_fam"/>
</dbReference>
<dbReference type="KEGG" id="tfl:RPIT_14570"/>
<evidence type="ECO:0000256" key="2">
    <source>
        <dbReference type="ARBA" id="ARBA00022490"/>
    </source>
</evidence>
<dbReference type="PANTHER" id="PTHR44085:SF2">
    <property type="entry name" value="SEPIAPTERIN REDUCTASE"/>
    <property type="match status" value="1"/>
</dbReference>
<dbReference type="InterPro" id="IPR036291">
    <property type="entry name" value="NAD(P)-bd_dom_sf"/>
</dbReference>
<dbReference type="OrthoDB" id="9794387at2"/>
<keyword evidence="3" id="KW-0521">NADP</keyword>
<dbReference type="Proteomes" id="UP000188324">
    <property type="component" value="Chromosome"/>
</dbReference>
<dbReference type="Gene3D" id="3.40.50.720">
    <property type="entry name" value="NAD(P)-binding Rossmann-like Domain"/>
    <property type="match status" value="1"/>
</dbReference>
<dbReference type="RefSeq" id="WP_077344085.1">
    <property type="nucleotide sequence ID" value="NZ_CP019605.1"/>
</dbReference>
<evidence type="ECO:0000313" key="5">
    <source>
        <dbReference type="EMBL" id="AQP45880.1"/>
    </source>
</evidence>
<keyword evidence="2" id="KW-0963">Cytoplasm</keyword>
<dbReference type="PRINTS" id="PR00081">
    <property type="entry name" value="GDHRDH"/>
</dbReference>
<dbReference type="GO" id="GO:0006729">
    <property type="term" value="P:tetrahydrobiopterin biosynthetic process"/>
    <property type="evidence" value="ECO:0007669"/>
    <property type="project" value="TreeGrafter"/>
</dbReference>
<accession>A0A1Q2CIK4</accession>
<evidence type="ECO:0000256" key="3">
    <source>
        <dbReference type="ARBA" id="ARBA00022857"/>
    </source>
</evidence>
<dbReference type="STRING" id="1610493.RPIT_14570"/>
<evidence type="ECO:0000256" key="1">
    <source>
        <dbReference type="ARBA" id="ARBA00004496"/>
    </source>
</evidence>